<dbReference type="EMBL" id="PXWG01000087">
    <property type="protein sequence ID" value="PSJ26092.1"/>
    <property type="molecule type" value="Genomic_DNA"/>
</dbReference>
<dbReference type="AlphaFoldDB" id="A0A9X7PFM7"/>
<dbReference type="RefSeq" id="WP_106679920.1">
    <property type="nucleotide sequence ID" value="NZ_PXWG01000087.1"/>
</dbReference>
<dbReference type="GO" id="GO:0030497">
    <property type="term" value="P:fatty acid elongation"/>
    <property type="evidence" value="ECO:0007669"/>
    <property type="project" value="TreeGrafter"/>
</dbReference>
<dbReference type="FunFam" id="3.40.50.720:FF:000084">
    <property type="entry name" value="Short-chain dehydrogenase reductase"/>
    <property type="match status" value="1"/>
</dbReference>
<dbReference type="OrthoDB" id="3542748at2"/>
<dbReference type="PRINTS" id="PR00080">
    <property type="entry name" value="SDRFAMILY"/>
</dbReference>
<dbReference type="Pfam" id="PF13561">
    <property type="entry name" value="adh_short_C2"/>
    <property type="match status" value="1"/>
</dbReference>
<comment type="caution">
    <text evidence="3">The sequence shown here is derived from an EMBL/GenBank/DDBJ whole genome shotgun (WGS) entry which is preliminary data.</text>
</comment>
<dbReference type="SUPFAM" id="SSF51735">
    <property type="entry name" value="NAD(P)-binding Rossmann-fold domains"/>
    <property type="match status" value="1"/>
</dbReference>
<organism evidence="3 4">
    <name type="scientific">Streptosporangium nondiastaticum</name>
    <dbReference type="NCBI Taxonomy" id="35764"/>
    <lineage>
        <taxon>Bacteria</taxon>
        <taxon>Bacillati</taxon>
        <taxon>Actinomycetota</taxon>
        <taxon>Actinomycetes</taxon>
        <taxon>Streptosporangiales</taxon>
        <taxon>Streptosporangiaceae</taxon>
        <taxon>Streptosporangium</taxon>
    </lineage>
</organism>
<protein>
    <submittedName>
        <fullName evidence="3">Oxidoreductase</fullName>
    </submittedName>
</protein>
<sequence>MQAPQQAPHRFDGYTALVTGAGRGIGAATAHRLAAEGARVLVTDADVARADRTAARLRADGLTAEAYACDVGDRAAVEAAVARAVERFGGLDVLVNNAYSFHADPPLVEDVTDDAWSRDLDITLTGAFRCVRAALPHLAAAPDGRGAVVSVGSVNGEQDYGAHAYSAAKAGLAGLTRTLAGQCAPRGVRVNLVAPGTVRTPGWDGREDALERAAGQYPLGRVGEPEDIAAAVAFLASRDAAWITGVTLPVDGGILIGNTGLKEILRRR</sequence>
<evidence type="ECO:0000313" key="4">
    <source>
        <dbReference type="Proteomes" id="UP000242427"/>
    </source>
</evidence>
<dbReference type="PANTHER" id="PTHR42760:SF40">
    <property type="entry name" value="3-OXOACYL-[ACYL-CARRIER-PROTEIN] REDUCTASE, CHLOROPLASTIC"/>
    <property type="match status" value="1"/>
</dbReference>
<evidence type="ECO:0000313" key="3">
    <source>
        <dbReference type="EMBL" id="PSJ26092.1"/>
    </source>
</evidence>
<dbReference type="PANTHER" id="PTHR42760">
    <property type="entry name" value="SHORT-CHAIN DEHYDROGENASES/REDUCTASES FAMILY MEMBER"/>
    <property type="match status" value="1"/>
</dbReference>
<evidence type="ECO:0000256" key="1">
    <source>
        <dbReference type="ARBA" id="ARBA00006484"/>
    </source>
</evidence>
<reference evidence="3 4" key="1">
    <citation type="submission" date="2018-03" db="EMBL/GenBank/DDBJ databases">
        <title>Chitinolytic properties of Streptosporangium nondiastaticum TBG75A20.</title>
        <authorList>
            <person name="Gayathri V."/>
            <person name="Shiburaj S."/>
        </authorList>
    </citation>
    <scope>NUCLEOTIDE SEQUENCE [LARGE SCALE GENOMIC DNA]</scope>
    <source>
        <strain evidence="3 4">TBG75A20</strain>
    </source>
</reference>
<name>A0A9X7PFM7_9ACTN</name>
<dbReference type="NCBIfam" id="NF005559">
    <property type="entry name" value="PRK07231.1"/>
    <property type="match status" value="1"/>
</dbReference>
<comment type="similarity">
    <text evidence="1">Belongs to the short-chain dehydrogenases/reductases (SDR) family.</text>
</comment>
<dbReference type="InterPro" id="IPR036291">
    <property type="entry name" value="NAD(P)-bd_dom_sf"/>
</dbReference>
<dbReference type="Gene3D" id="3.40.50.720">
    <property type="entry name" value="NAD(P)-binding Rossmann-like Domain"/>
    <property type="match status" value="1"/>
</dbReference>
<evidence type="ECO:0000256" key="2">
    <source>
        <dbReference type="ARBA" id="ARBA00023002"/>
    </source>
</evidence>
<keyword evidence="4" id="KW-1185">Reference proteome</keyword>
<proteinExistence type="inferred from homology"/>
<dbReference type="InterPro" id="IPR002347">
    <property type="entry name" value="SDR_fam"/>
</dbReference>
<dbReference type="PRINTS" id="PR00081">
    <property type="entry name" value="GDHRDH"/>
</dbReference>
<keyword evidence="2" id="KW-0560">Oxidoreductase</keyword>
<gene>
    <name evidence="3" type="ORF">B7P34_24685</name>
</gene>
<dbReference type="CDD" id="cd05233">
    <property type="entry name" value="SDR_c"/>
    <property type="match status" value="1"/>
</dbReference>
<dbReference type="Proteomes" id="UP000242427">
    <property type="component" value="Unassembled WGS sequence"/>
</dbReference>
<accession>A0A9X7PFM7</accession>
<dbReference type="GO" id="GO:0016616">
    <property type="term" value="F:oxidoreductase activity, acting on the CH-OH group of donors, NAD or NADP as acceptor"/>
    <property type="evidence" value="ECO:0007669"/>
    <property type="project" value="TreeGrafter"/>
</dbReference>